<dbReference type="InterPro" id="IPR055618">
    <property type="entry name" value="DUF7194"/>
</dbReference>
<name>A0A8S5USQ5_9CAUD</name>
<dbReference type="Pfam" id="PF23824">
    <property type="entry name" value="DUF7194"/>
    <property type="match status" value="1"/>
</dbReference>
<feature type="coiled-coil region" evidence="1">
    <location>
        <begin position="194"/>
        <end position="221"/>
    </location>
</feature>
<accession>A0A8S5USQ5</accession>
<keyword evidence="1" id="KW-0175">Coiled coil</keyword>
<evidence type="ECO:0000256" key="1">
    <source>
        <dbReference type="SAM" id="Coils"/>
    </source>
</evidence>
<dbReference type="EMBL" id="BK016133">
    <property type="protein sequence ID" value="DAF97467.1"/>
    <property type="molecule type" value="Genomic_DNA"/>
</dbReference>
<organism evidence="2">
    <name type="scientific">Myoviridae sp. ctijX18</name>
    <dbReference type="NCBI Taxonomy" id="2825154"/>
    <lineage>
        <taxon>Viruses</taxon>
        <taxon>Duplodnaviria</taxon>
        <taxon>Heunggongvirae</taxon>
        <taxon>Uroviricota</taxon>
        <taxon>Caudoviricetes</taxon>
    </lineage>
</organism>
<evidence type="ECO:0000313" key="2">
    <source>
        <dbReference type="EMBL" id="DAF97467.1"/>
    </source>
</evidence>
<proteinExistence type="predicted"/>
<reference evidence="2" key="1">
    <citation type="journal article" date="2021" name="Proc. Natl. Acad. Sci. U.S.A.">
        <title>A Catalog of Tens of Thousands of Viruses from Human Metagenomes Reveals Hidden Associations with Chronic Diseases.</title>
        <authorList>
            <person name="Tisza M.J."/>
            <person name="Buck C.B."/>
        </authorList>
    </citation>
    <scope>NUCLEOTIDE SEQUENCE</scope>
    <source>
        <strain evidence="2">CtijX18</strain>
    </source>
</reference>
<protein>
    <submittedName>
        <fullName evidence="2">GENERAL CONTROL PROTEIN GCN4, putative MOTIF, YADA-LIKE HEAD, YLHEAD.0A</fullName>
    </submittedName>
</protein>
<sequence length="222" mass="25295">MSTLLNNPTVGSRGLWKLNNPFHNLLPVNTPLTCTAISNYGQLINMGTDVLSTYYRKYSLPDSLFQEHMDKEGRIIFVKTDSGTVYSFPLHYLESYPIGTGVAYVTMGIGIRLGALPKDENIEALIEQFQELANLQLGVDIQAESMVMSDIYIVDNVDHERIKKVRAEKKKEKKPTLERLLELTNTGEGIKTKLRIAEEKVIEYYNKIQELENEIKRLKQSP</sequence>